<accession>A0A7J6R1C3</accession>
<dbReference type="SUPFAM" id="SSF53067">
    <property type="entry name" value="Actin-like ATPase domain"/>
    <property type="match status" value="1"/>
</dbReference>
<dbReference type="PANTHER" id="PTHR10196:SF57">
    <property type="entry name" value="XYLULOSE KINASE"/>
    <property type="match status" value="1"/>
</dbReference>
<evidence type="ECO:0000259" key="4">
    <source>
        <dbReference type="Pfam" id="PF02782"/>
    </source>
</evidence>
<comment type="similarity">
    <text evidence="1">Belongs to the FGGY kinase family.</text>
</comment>
<comment type="caution">
    <text evidence="5">The sequence shown here is derived from an EMBL/GenBank/DDBJ whole genome shotgun (WGS) entry which is preliminary data.</text>
</comment>
<feature type="domain" description="Carbohydrate kinase FGGY C-terminal" evidence="4">
    <location>
        <begin position="78"/>
        <end position="154"/>
    </location>
</feature>
<name>A0A7J6R1C3_PEROL</name>
<proteinExistence type="inferred from homology"/>
<reference evidence="5 6" key="1">
    <citation type="submission" date="2020-04" db="EMBL/GenBank/DDBJ databases">
        <title>Perkinsus olseni comparative genomics.</title>
        <authorList>
            <person name="Bogema D.R."/>
        </authorList>
    </citation>
    <scope>NUCLEOTIDE SEQUENCE [LARGE SCALE GENOMIC DNA]</scope>
    <source>
        <strain evidence="5 6">ATCC PRA-207</strain>
    </source>
</reference>
<evidence type="ECO:0000313" key="6">
    <source>
        <dbReference type="Proteomes" id="UP000553632"/>
    </source>
</evidence>
<dbReference type="GO" id="GO:0005829">
    <property type="term" value="C:cytosol"/>
    <property type="evidence" value="ECO:0007669"/>
    <property type="project" value="TreeGrafter"/>
</dbReference>
<evidence type="ECO:0000313" key="5">
    <source>
        <dbReference type="EMBL" id="KAF4714689.1"/>
    </source>
</evidence>
<dbReference type="Gene3D" id="3.30.420.40">
    <property type="match status" value="2"/>
</dbReference>
<keyword evidence="3" id="KW-0418">Kinase</keyword>
<sequence>MEFNFHSRDPGSWDDFSDSIRSSSPGNYLTLFTSTQEILPALEQGDPITVKIDNKDDSKVTFNRIEGLPRDGPDYSSCRAVVEERALSMRYYINSEVAPGILEQFPEGKLLVTGGGSRNEQIRQVFSDVFGRSVVSLDSPDAAALGAAYKAMLATAKHRGTLKEGEELLQDHISATENTSRNFPDTSNSAIYGQISQSYAAFERVICDERGR</sequence>
<dbReference type="InterPro" id="IPR018485">
    <property type="entry name" value="FGGY_C"/>
</dbReference>
<gene>
    <name evidence="5" type="ORF">FOZ63_002675</name>
</gene>
<protein>
    <recommendedName>
        <fullName evidence="4">Carbohydrate kinase FGGY C-terminal domain-containing protein</fullName>
    </recommendedName>
</protein>
<evidence type="ECO:0000256" key="2">
    <source>
        <dbReference type="ARBA" id="ARBA00022679"/>
    </source>
</evidence>
<dbReference type="AlphaFoldDB" id="A0A7J6R1C3"/>
<organism evidence="5 6">
    <name type="scientific">Perkinsus olseni</name>
    <name type="common">Perkinsus atlanticus</name>
    <dbReference type="NCBI Taxonomy" id="32597"/>
    <lineage>
        <taxon>Eukaryota</taxon>
        <taxon>Sar</taxon>
        <taxon>Alveolata</taxon>
        <taxon>Perkinsozoa</taxon>
        <taxon>Perkinsea</taxon>
        <taxon>Perkinsida</taxon>
        <taxon>Perkinsidae</taxon>
        <taxon>Perkinsus</taxon>
    </lineage>
</organism>
<evidence type="ECO:0000256" key="1">
    <source>
        <dbReference type="ARBA" id="ARBA00009156"/>
    </source>
</evidence>
<keyword evidence="6" id="KW-1185">Reference proteome</keyword>
<dbReference type="GO" id="GO:0005997">
    <property type="term" value="P:xylulose metabolic process"/>
    <property type="evidence" value="ECO:0007669"/>
    <property type="project" value="TreeGrafter"/>
</dbReference>
<dbReference type="PANTHER" id="PTHR10196">
    <property type="entry name" value="SUGAR KINASE"/>
    <property type="match status" value="1"/>
</dbReference>
<dbReference type="GO" id="GO:0004856">
    <property type="term" value="F:D-xylulokinase activity"/>
    <property type="evidence" value="ECO:0007669"/>
    <property type="project" value="TreeGrafter"/>
</dbReference>
<evidence type="ECO:0000256" key="3">
    <source>
        <dbReference type="ARBA" id="ARBA00022777"/>
    </source>
</evidence>
<dbReference type="InterPro" id="IPR043129">
    <property type="entry name" value="ATPase_NBD"/>
</dbReference>
<keyword evidence="2" id="KW-0808">Transferase</keyword>
<dbReference type="Pfam" id="PF02782">
    <property type="entry name" value="FGGY_C"/>
    <property type="match status" value="1"/>
</dbReference>
<dbReference type="Proteomes" id="UP000553632">
    <property type="component" value="Unassembled WGS sequence"/>
</dbReference>
<dbReference type="EMBL" id="JABANO010028735">
    <property type="protein sequence ID" value="KAF4714689.1"/>
    <property type="molecule type" value="Genomic_DNA"/>
</dbReference>